<reference evidence="2 3" key="1">
    <citation type="journal article" date="2012" name="Genome Biol.">
        <title>Genome and low-iron response of an oceanic diatom adapted to chronic iron limitation.</title>
        <authorList>
            <person name="Lommer M."/>
            <person name="Specht M."/>
            <person name="Roy A.S."/>
            <person name="Kraemer L."/>
            <person name="Andreson R."/>
            <person name="Gutowska M.A."/>
            <person name="Wolf J."/>
            <person name="Bergner S.V."/>
            <person name="Schilhabel M.B."/>
            <person name="Klostermeier U.C."/>
            <person name="Beiko R.G."/>
            <person name="Rosenstiel P."/>
            <person name="Hippler M."/>
            <person name="Laroche J."/>
        </authorList>
    </citation>
    <scope>NUCLEOTIDE SEQUENCE [LARGE SCALE GENOMIC DNA]</scope>
    <source>
        <strain evidence="2 3">CCMP1005</strain>
    </source>
</reference>
<dbReference type="AlphaFoldDB" id="K0R666"/>
<proteinExistence type="predicted"/>
<keyword evidence="3" id="KW-1185">Reference proteome</keyword>
<feature type="region of interest" description="Disordered" evidence="1">
    <location>
        <begin position="100"/>
        <end position="131"/>
    </location>
</feature>
<comment type="caution">
    <text evidence="2">The sequence shown here is derived from an EMBL/GenBank/DDBJ whole genome shotgun (WGS) entry which is preliminary data.</text>
</comment>
<evidence type="ECO:0000256" key="1">
    <source>
        <dbReference type="SAM" id="MobiDB-lite"/>
    </source>
</evidence>
<protein>
    <submittedName>
        <fullName evidence="2">Uncharacterized protein</fullName>
    </submittedName>
</protein>
<accession>K0R666</accession>
<evidence type="ECO:0000313" key="3">
    <source>
        <dbReference type="Proteomes" id="UP000266841"/>
    </source>
</evidence>
<sequence>MDSPTSLNQLAYHMRRMSTNDWHSASFPSPSETLSLSAHIRAEAEHRELQECGQFNCLGFKMTPSLDSSSYISTASSLSRGSGMTRSQCVTDLSSFGASHYDSSRPMESKTSFGPGPNHNEEWGYYVDAKK</sequence>
<name>K0R666_THAOC</name>
<dbReference type="Proteomes" id="UP000266841">
    <property type="component" value="Unassembled WGS sequence"/>
</dbReference>
<gene>
    <name evidence="2" type="ORF">THAOC_37394</name>
</gene>
<evidence type="ECO:0000313" key="2">
    <source>
        <dbReference type="EMBL" id="EJK44096.1"/>
    </source>
</evidence>
<organism evidence="2 3">
    <name type="scientific">Thalassiosira oceanica</name>
    <name type="common">Marine diatom</name>
    <dbReference type="NCBI Taxonomy" id="159749"/>
    <lineage>
        <taxon>Eukaryota</taxon>
        <taxon>Sar</taxon>
        <taxon>Stramenopiles</taxon>
        <taxon>Ochrophyta</taxon>
        <taxon>Bacillariophyta</taxon>
        <taxon>Coscinodiscophyceae</taxon>
        <taxon>Thalassiosirophycidae</taxon>
        <taxon>Thalassiosirales</taxon>
        <taxon>Thalassiosiraceae</taxon>
        <taxon>Thalassiosira</taxon>
    </lineage>
</organism>
<dbReference type="EMBL" id="AGNL01050181">
    <property type="protein sequence ID" value="EJK44096.1"/>
    <property type="molecule type" value="Genomic_DNA"/>
</dbReference>